<evidence type="ECO:0000313" key="2">
    <source>
        <dbReference type="Proteomes" id="UP001159363"/>
    </source>
</evidence>
<proteinExistence type="predicted"/>
<name>A0ABQ9G926_9NEOP</name>
<dbReference type="EMBL" id="JARBHB010000015">
    <property type="protein sequence ID" value="KAJ8868031.1"/>
    <property type="molecule type" value="Genomic_DNA"/>
</dbReference>
<accession>A0ABQ9G926</accession>
<comment type="caution">
    <text evidence="1">The sequence shown here is derived from an EMBL/GenBank/DDBJ whole genome shotgun (WGS) entry which is preliminary data.</text>
</comment>
<reference evidence="1 2" key="1">
    <citation type="submission" date="2023-02" db="EMBL/GenBank/DDBJ databases">
        <title>LHISI_Scaffold_Assembly.</title>
        <authorList>
            <person name="Stuart O.P."/>
            <person name="Cleave R."/>
            <person name="Magrath M.J.L."/>
            <person name="Mikheyev A.S."/>
        </authorList>
    </citation>
    <scope>NUCLEOTIDE SEQUENCE [LARGE SCALE GENOMIC DNA]</scope>
    <source>
        <strain evidence="1">Daus_M_001</strain>
        <tissue evidence="1">Leg muscle</tissue>
    </source>
</reference>
<sequence length="109" mass="12674">MSRNDFYDLAELKNGLMNTSKKTHVSGVDLKFADTIFFRFEESSPWGMKPKHRMNIEFEEFMARKIRRQLPKCSWQNDVFTELPLTSLVLSVSTMLIRLITPGVDVEVS</sequence>
<evidence type="ECO:0000313" key="1">
    <source>
        <dbReference type="EMBL" id="KAJ8868031.1"/>
    </source>
</evidence>
<keyword evidence="2" id="KW-1185">Reference proteome</keyword>
<dbReference type="Proteomes" id="UP001159363">
    <property type="component" value="Chromosome 14"/>
</dbReference>
<feature type="non-terminal residue" evidence="1">
    <location>
        <position position="109"/>
    </location>
</feature>
<organism evidence="1 2">
    <name type="scientific">Dryococelus australis</name>
    <dbReference type="NCBI Taxonomy" id="614101"/>
    <lineage>
        <taxon>Eukaryota</taxon>
        <taxon>Metazoa</taxon>
        <taxon>Ecdysozoa</taxon>
        <taxon>Arthropoda</taxon>
        <taxon>Hexapoda</taxon>
        <taxon>Insecta</taxon>
        <taxon>Pterygota</taxon>
        <taxon>Neoptera</taxon>
        <taxon>Polyneoptera</taxon>
        <taxon>Phasmatodea</taxon>
        <taxon>Verophasmatodea</taxon>
        <taxon>Anareolatae</taxon>
        <taxon>Phasmatidae</taxon>
        <taxon>Eurycanthinae</taxon>
        <taxon>Dryococelus</taxon>
    </lineage>
</organism>
<gene>
    <name evidence="1" type="ORF">PR048_031840</name>
</gene>
<protein>
    <submittedName>
        <fullName evidence="1">Uncharacterized protein</fullName>
    </submittedName>
</protein>